<keyword evidence="2" id="KW-1133">Transmembrane helix</keyword>
<protein>
    <submittedName>
        <fullName evidence="3">Uncharacterized protein</fullName>
    </submittedName>
</protein>
<dbReference type="AlphaFoldDB" id="A0A7S1GCX4"/>
<evidence type="ECO:0000256" key="2">
    <source>
        <dbReference type="SAM" id="Phobius"/>
    </source>
</evidence>
<sequence length="305" mass="33362">MQRVSQRGAGGGHAAPRGVGDDGGASEALPGRGTRSEHEATPEPVARPRRSGGSQLALLIPCLVICSAAVVVLALWGYQALLRVTTPTVTDRRRVPIWDFPDLPRLEAIKAARMRASSSVALDDEGRSVLHIGSVWHAKAHPHTRGSMPEALFGGVMYGITAWNALDKQESVKVNRAANVELRRALESMRPRPDAILPSVHADEEGGTFREEGFVLHFAHAGQDVERAVLVLARVFGQVCVYKWWPHVWGVDPAEHVTVMQSLVAVASAVRGVKADGMARIVEVERGHEEWLHDRRARHRDETEL</sequence>
<keyword evidence="2" id="KW-0812">Transmembrane</keyword>
<accession>A0A7S1GCX4</accession>
<gene>
    <name evidence="3" type="ORF">BSP0115_LOCUS15083</name>
</gene>
<reference evidence="3" key="1">
    <citation type="submission" date="2021-01" db="EMBL/GenBank/DDBJ databases">
        <authorList>
            <person name="Corre E."/>
            <person name="Pelletier E."/>
            <person name="Niang G."/>
            <person name="Scheremetjew M."/>
            <person name="Finn R."/>
            <person name="Kale V."/>
            <person name="Holt S."/>
            <person name="Cochrane G."/>
            <person name="Meng A."/>
            <person name="Brown T."/>
            <person name="Cohen L."/>
        </authorList>
    </citation>
    <scope>NUCLEOTIDE SEQUENCE</scope>
    <source>
        <strain evidence="3">Ms1</strain>
    </source>
</reference>
<organism evidence="3">
    <name type="scientific">Bicosoecida sp. CB-2014</name>
    <dbReference type="NCBI Taxonomy" id="1486930"/>
    <lineage>
        <taxon>Eukaryota</taxon>
        <taxon>Sar</taxon>
        <taxon>Stramenopiles</taxon>
        <taxon>Bigyra</taxon>
        <taxon>Opalozoa</taxon>
        <taxon>Bicosoecida</taxon>
    </lineage>
</organism>
<dbReference type="EMBL" id="HBFS01022457">
    <property type="protein sequence ID" value="CAD8921821.1"/>
    <property type="molecule type" value="Transcribed_RNA"/>
</dbReference>
<feature type="region of interest" description="Disordered" evidence="1">
    <location>
        <begin position="1"/>
        <end position="50"/>
    </location>
</feature>
<evidence type="ECO:0000256" key="1">
    <source>
        <dbReference type="SAM" id="MobiDB-lite"/>
    </source>
</evidence>
<name>A0A7S1GCX4_9STRA</name>
<proteinExistence type="predicted"/>
<feature type="transmembrane region" description="Helical" evidence="2">
    <location>
        <begin position="56"/>
        <end position="78"/>
    </location>
</feature>
<evidence type="ECO:0000313" key="3">
    <source>
        <dbReference type="EMBL" id="CAD8921821.1"/>
    </source>
</evidence>
<keyword evidence="2" id="KW-0472">Membrane</keyword>